<organism evidence="1 2">
    <name type="scientific">Dyella solisilvae</name>
    <dbReference type="NCBI Taxonomy" id="1920168"/>
    <lineage>
        <taxon>Bacteria</taxon>
        <taxon>Pseudomonadati</taxon>
        <taxon>Pseudomonadota</taxon>
        <taxon>Gammaproteobacteria</taxon>
        <taxon>Lysobacterales</taxon>
        <taxon>Rhodanobacteraceae</taxon>
        <taxon>Dyella</taxon>
    </lineage>
</organism>
<dbReference type="AlphaFoldDB" id="A0A370K9H4"/>
<dbReference type="InterPro" id="IPR029044">
    <property type="entry name" value="Nucleotide-diphossugar_trans"/>
</dbReference>
<dbReference type="EMBL" id="QQSY01000001">
    <property type="protein sequence ID" value="RDI99303.1"/>
    <property type="molecule type" value="Genomic_DNA"/>
</dbReference>
<sequence length="157" mass="17438">MGRLSSYFGEKQAQQALWKPYFNAGVFALSVNAPHWQVWSRRFHEGLAATSGKRCCDQTALNYAIWNDRLPVNPLPATCNWLCHLADPVFDPSSQLLCEPMRPGQPIGIVHLSADSKGARIALPYPHDGPGLDLRFHGPTYQRYRAAGNAPQSMPAH</sequence>
<comment type="caution">
    <text evidence="1">The sequence shown here is derived from an EMBL/GenBank/DDBJ whole genome shotgun (WGS) entry which is preliminary data.</text>
</comment>
<evidence type="ECO:0000313" key="1">
    <source>
        <dbReference type="EMBL" id="RDI99303.1"/>
    </source>
</evidence>
<gene>
    <name evidence="1" type="ORF">DVT68_00090</name>
</gene>
<protein>
    <submittedName>
        <fullName evidence="1">Uncharacterized protein</fullName>
    </submittedName>
</protein>
<dbReference type="SUPFAM" id="SSF53448">
    <property type="entry name" value="Nucleotide-diphospho-sugar transferases"/>
    <property type="match status" value="1"/>
</dbReference>
<dbReference type="Gene3D" id="3.90.550.10">
    <property type="entry name" value="Spore Coat Polysaccharide Biosynthesis Protein SpsA, Chain A"/>
    <property type="match status" value="1"/>
</dbReference>
<evidence type="ECO:0000313" key="2">
    <source>
        <dbReference type="Proteomes" id="UP000254711"/>
    </source>
</evidence>
<accession>A0A370K9H4</accession>
<keyword evidence="2" id="KW-1185">Reference proteome</keyword>
<dbReference type="Proteomes" id="UP000254711">
    <property type="component" value="Unassembled WGS sequence"/>
</dbReference>
<name>A0A370K9H4_9GAMM</name>
<proteinExistence type="predicted"/>
<reference evidence="1 2" key="1">
    <citation type="submission" date="2018-07" db="EMBL/GenBank/DDBJ databases">
        <title>Dyella solisilvae sp. nov., isolated from the pine and broad-leaved mixed forest soil.</title>
        <authorList>
            <person name="Gao Z."/>
            <person name="Qiu L."/>
        </authorList>
    </citation>
    <scope>NUCLEOTIDE SEQUENCE [LARGE SCALE GENOMIC DNA]</scope>
    <source>
        <strain evidence="1 2">DHG54</strain>
    </source>
</reference>